<organism evidence="2 3">
    <name type="scientific">Methanoculleus frigidifontis</name>
    <dbReference type="NCBI Taxonomy" id="2584085"/>
    <lineage>
        <taxon>Archaea</taxon>
        <taxon>Methanobacteriati</taxon>
        <taxon>Methanobacteriota</taxon>
        <taxon>Stenosarchaea group</taxon>
        <taxon>Methanomicrobia</taxon>
        <taxon>Methanomicrobiales</taxon>
        <taxon>Methanomicrobiaceae</taxon>
        <taxon>Methanoculleus</taxon>
    </lineage>
</organism>
<sequence length="154" mass="16150">MKLRLFISVLVMLAALSLAAACTGTPDSGTTPTATTPVSTTQTPAATAAVPLTPEPTETIPSTYGEVDIQAQKDPISNEISVIFRGGKGQSWTQDINVTVVRSTGEVVTSSDLQPVIGSQVDIAGTRGDDRVIVTVTLKTGNSYRVYDQVLKGR</sequence>
<dbReference type="RefSeq" id="WP_301664335.1">
    <property type="nucleotide sequence ID" value="NZ_VCYH01000006.1"/>
</dbReference>
<accession>A0ABT8MBC6</accession>
<dbReference type="Proteomes" id="UP001168338">
    <property type="component" value="Unassembled WGS sequence"/>
</dbReference>
<dbReference type="PROSITE" id="PS51257">
    <property type="entry name" value="PROKAR_LIPOPROTEIN"/>
    <property type="match status" value="1"/>
</dbReference>
<comment type="caution">
    <text evidence="2">The sequence shown here is derived from an EMBL/GenBank/DDBJ whole genome shotgun (WGS) entry which is preliminary data.</text>
</comment>
<feature type="region of interest" description="Disordered" evidence="1">
    <location>
        <begin position="25"/>
        <end position="44"/>
    </location>
</feature>
<evidence type="ECO:0000313" key="2">
    <source>
        <dbReference type="EMBL" id="MDN7025186.1"/>
    </source>
</evidence>
<reference evidence="2" key="1">
    <citation type="submission" date="2019-05" db="EMBL/GenBank/DDBJ databases">
        <title>Methanoculleus sp. FWC-SCC1, a methanogenic archaeon isolated from deep marine cold seep.</title>
        <authorList>
            <person name="Chen Y.-W."/>
            <person name="Chen S.-C."/>
            <person name="Teng N.-H."/>
            <person name="Lai M.-C."/>
        </authorList>
    </citation>
    <scope>NUCLEOTIDE SEQUENCE</scope>
    <source>
        <strain evidence="2">FWC-SCC1</strain>
    </source>
</reference>
<gene>
    <name evidence="2" type="ORF">FGU65_09830</name>
</gene>
<name>A0ABT8MBC6_9EURY</name>
<protein>
    <submittedName>
        <fullName evidence="2">Uncharacterized protein</fullName>
    </submittedName>
</protein>
<keyword evidence="3" id="KW-1185">Reference proteome</keyword>
<evidence type="ECO:0000256" key="1">
    <source>
        <dbReference type="SAM" id="MobiDB-lite"/>
    </source>
</evidence>
<dbReference type="EMBL" id="VCYH01000006">
    <property type="protein sequence ID" value="MDN7025186.1"/>
    <property type="molecule type" value="Genomic_DNA"/>
</dbReference>
<evidence type="ECO:0000313" key="3">
    <source>
        <dbReference type="Proteomes" id="UP001168338"/>
    </source>
</evidence>
<proteinExistence type="predicted"/>